<dbReference type="AlphaFoldDB" id="A0A1M7KT35"/>
<evidence type="ECO:0000313" key="2">
    <source>
        <dbReference type="Proteomes" id="UP000184038"/>
    </source>
</evidence>
<dbReference type="RefSeq" id="WP_073289013.1">
    <property type="nucleotide sequence ID" value="NZ_FRCP01000014.1"/>
</dbReference>
<reference evidence="1 2" key="1">
    <citation type="submission" date="2016-11" db="EMBL/GenBank/DDBJ databases">
        <authorList>
            <person name="Jaros S."/>
            <person name="Januszkiewicz K."/>
            <person name="Wedrychowicz H."/>
        </authorList>
    </citation>
    <scope>NUCLEOTIDE SEQUENCE [LARGE SCALE GENOMIC DNA]</scope>
    <source>
        <strain evidence="1 2">DSM 15930</strain>
    </source>
</reference>
<dbReference type="OrthoDB" id="2085129at2"/>
<gene>
    <name evidence="1" type="ORF">SAMN02746066_02945</name>
</gene>
<dbReference type="Proteomes" id="UP000184038">
    <property type="component" value="Unassembled WGS sequence"/>
</dbReference>
<organism evidence="1 2">
    <name type="scientific">Anaerosporobacter mobilis DSM 15930</name>
    <dbReference type="NCBI Taxonomy" id="1120996"/>
    <lineage>
        <taxon>Bacteria</taxon>
        <taxon>Bacillati</taxon>
        <taxon>Bacillota</taxon>
        <taxon>Clostridia</taxon>
        <taxon>Lachnospirales</taxon>
        <taxon>Lachnospiraceae</taxon>
        <taxon>Anaerosporobacter</taxon>
    </lineage>
</organism>
<dbReference type="InterPro" id="IPR017016">
    <property type="entry name" value="UCP033595"/>
</dbReference>
<dbReference type="EMBL" id="FRCP01000014">
    <property type="protein sequence ID" value="SHM68711.1"/>
    <property type="molecule type" value="Genomic_DNA"/>
</dbReference>
<proteinExistence type="predicted"/>
<name>A0A1M7KT35_9FIRM</name>
<dbReference type="Pfam" id="PF20124">
    <property type="entry name" value="DUF6514"/>
    <property type="match status" value="1"/>
</dbReference>
<protein>
    <submittedName>
        <fullName evidence="1">Uncharacterized protein</fullName>
    </submittedName>
</protein>
<evidence type="ECO:0000313" key="1">
    <source>
        <dbReference type="EMBL" id="SHM68711.1"/>
    </source>
</evidence>
<keyword evidence="2" id="KW-1185">Reference proteome</keyword>
<sequence>MKRIDLIGERNVTLEDQREMVLNYYLIEEPSKENGVMNSSKYLYGIKIEKQFGGIVESEEVEALSYSKEVVLQLISTLMECTVTPMTLIEVVDELITLRQCS</sequence>
<accession>A0A1M7KT35</accession>